<dbReference type="InterPro" id="IPR000620">
    <property type="entry name" value="EamA_dom"/>
</dbReference>
<feature type="transmembrane region" description="Helical" evidence="5">
    <location>
        <begin position="237"/>
        <end position="257"/>
    </location>
</feature>
<reference evidence="7 8" key="1">
    <citation type="submission" date="2015-11" db="EMBL/GenBank/DDBJ databases">
        <title>Genomic analysis of 38 Legionella species identifies large and diverse effector repertoires.</title>
        <authorList>
            <person name="Burstein D."/>
            <person name="Amaro F."/>
            <person name="Zusman T."/>
            <person name="Lifshitz Z."/>
            <person name="Cohen O."/>
            <person name="Gilbert J.A."/>
            <person name="Pupko T."/>
            <person name="Shuman H.A."/>
            <person name="Segal G."/>
        </authorList>
    </citation>
    <scope>NUCLEOTIDE SEQUENCE [LARGE SCALE GENOMIC DNA]</scope>
    <source>
        <strain evidence="7 8">ATCC 49506</strain>
    </source>
</reference>
<sequence>MAIPHLFLVLLVVVVWGLNFLFVKLALEDISPIFLCCLRFVLASFPAIFFVKRPAVPFKVIALYGLVMFALQFSFLFVGMSVGMTPGMGSIIMQTQVFFSMFFAAILLGEKTSVWQILGAVISFSGIGLVATHFDKNVSFLGAVCILTAAAIWGLGNLITKKIHHINMLALVVWGSFVAWFPLLLLSLIMEGPSTIIASLEHLTWKSTSSLLYIVYISTWVGYGVWNWLVSRYPVNLIAPFTLLIPVVGLLGSVLILDEPFYLWKLAAGLLVISGLFINIFGARFFAPRLREEVNL</sequence>
<evidence type="ECO:0000256" key="3">
    <source>
        <dbReference type="ARBA" id="ARBA00022989"/>
    </source>
</evidence>
<dbReference type="OrthoDB" id="7158585at2"/>
<dbReference type="PANTHER" id="PTHR32322">
    <property type="entry name" value="INNER MEMBRANE TRANSPORTER"/>
    <property type="match status" value="1"/>
</dbReference>
<feature type="transmembrane region" description="Helical" evidence="5">
    <location>
        <begin position="7"/>
        <end position="26"/>
    </location>
</feature>
<dbReference type="SUPFAM" id="SSF103481">
    <property type="entry name" value="Multidrug resistance efflux transporter EmrE"/>
    <property type="match status" value="2"/>
</dbReference>
<name>A0A0W0X450_9GAMM</name>
<keyword evidence="2 5" id="KW-0812">Transmembrane</keyword>
<evidence type="ECO:0000313" key="7">
    <source>
        <dbReference type="EMBL" id="KTD39355.1"/>
    </source>
</evidence>
<feature type="transmembrane region" description="Helical" evidence="5">
    <location>
        <begin position="88"/>
        <end position="108"/>
    </location>
</feature>
<dbReference type="AlphaFoldDB" id="A0A0W0X450"/>
<feature type="transmembrane region" description="Helical" evidence="5">
    <location>
        <begin position="263"/>
        <end position="287"/>
    </location>
</feature>
<dbReference type="STRING" id="45070.Lnau_0122"/>
<evidence type="ECO:0000256" key="5">
    <source>
        <dbReference type="SAM" id="Phobius"/>
    </source>
</evidence>
<comment type="subcellular location">
    <subcellularLocation>
        <location evidence="1">Membrane</location>
        <topology evidence="1">Multi-pass membrane protein</topology>
    </subcellularLocation>
</comment>
<protein>
    <submittedName>
        <fullName evidence="7">Integral membrane protein</fullName>
    </submittedName>
</protein>
<proteinExistence type="predicted"/>
<keyword evidence="8" id="KW-1185">Reference proteome</keyword>
<accession>A0A0W0X450</accession>
<dbReference type="Pfam" id="PF00892">
    <property type="entry name" value="EamA"/>
    <property type="match status" value="2"/>
</dbReference>
<gene>
    <name evidence="7" type="ORF">Lnau_0122</name>
</gene>
<evidence type="ECO:0000256" key="2">
    <source>
        <dbReference type="ARBA" id="ARBA00022692"/>
    </source>
</evidence>
<dbReference type="InterPro" id="IPR050638">
    <property type="entry name" value="AA-Vitamin_Transporters"/>
</dbReference>
<feature type="transmembrane region" description="Helical" evidence="5">
    <location>
        <begin position="63"/>
        <end position="82"/>
    </location>
</feature>
<evidence type="ECO:0000259" key="6">
    <source>
        <dbReference type="Pfam" id="PF00892"/>
    </source>
</evidence>
<dbReference type="InterPro" id="IPR037185">
    <property type="entry name" value="EmrE-like"/>
</dbReference>
<feature type="transmembrane region" description="Helical" evidence="5">
    <location>
        <begin position="171"/>
        <end position="190"/>
    </location>
</feature>
<comment type="caution">
    <text evidence="7">The sequence shown here is derived from an EMBL/GenBank/DDBJ whole genome shotgun (WGS) entry which is preliminary data.</text>
</comment>
<feature type="transmembrane region" description="Helical" evidence="5">
    <location>
        <begin position="115"/>
        <end position="134"/>
    </location>
</feature>
<dbReference type="PATRIC" id="fig|45070.6.peg.126"/>
<dbReference type="EMBL" id="LNYO01000001">
    <property type="protein sequence ID" value="KTD39355.1"/>
    <property type="molecule type" value="Genomic_DNA"/>
</dbReference>
<feature type="transmembrane region" description="Helical" evidence="5">
    <location>
        <begin position="140"/>
        <end position="159"/>
    </location>
</feature>
<keyword evidence="4 5" id="KW-0472">Membrane</keyword>
<feature type="transmembrane region" description="Helical" evidence="5">
    <location>
        <begin position="32"/>
        <end position="51"/>
    </location>
</feature>
<evidence type="ECO:0000313" key="8">
    <source>
        <dbReference type="Proteomes" id="UP000054725"/>
    </source>
</evidence>
<dbReference type="Proteomes" id="UP000054725">
    <property type="component" value="Unassembled WGS sequence"/>
</dbReference>
<dbReference type="PANTHER" id="PTHR32322:SF9">
    <property type="entry name" value="AMINO-ACID METABOLITE EFFLUX PUMP-RELATED"/>
    <property type="match status" value="1"/>
</dbReference>
<keyword evidence="3 5" id="KW-1133">Transmembrane helix</keyword>
<organism evidence="7 8">
    <name type="scientific">Legionella nautarum</name>
    <dbReference type="NCBI Taxonomy" id="45070"/>
    <lineage>
        <taxon>Bacteria</taxon>
        <taxon>Pseudomonadati</taxon>
        <taxon>Pseudomonadota</taxon>
        <taxon>Gammaproteobacteria</taxon>
        <taxon>Legionellales</taxon>
        <taxon>Legionellaceae</taxon>
        <taxon>Legionella</taxon>
    </lineage>
</organism>
<dbReference type="RefSeq" id="WP_058503210.1">
    <property type="nucleotide sequence ID" value="NZ_CAAAIF010000002.1"/>
</dbReference>
<feature type="transmembrane region" description="Helical" evidence="5">
    <location>
        <begin position="210"/>
        <end position="230"/>
    </location>
</feature>
<feature type="domain" description="EamA" evidence="6">
    <location>
        <begin position="141"/>
        <end position="280"/>
    </location>
</feature>
<dbReference type="GO" id="GO:0016020">
    <property type="term" value="C:membrane"/>
    <property type="evidence" value="ECO:0007669"/>
    <property type="project" value="UniProtKB-SubCell"/>
</dbReference>
<feature type="domain" description="EamA" evidence="6">
    <location>
        <begin position="6"/>
        <end position="131"/>
    </location>
</feature>
<evidence type="ECO:0000256" key="4">
    <source>
        <dbReference type="ARBA" id="ARBA00023136"/>
    </source>
</evidence>
<evidence type="ECO:0000256" key="1">
    <source>
        <dbReference type="ARBA" id="ARBA00004141"/>
    </source>
</evidence>